<evidence type="ECO:0000313" key="3">
    <source>
        <dbReference type="Proteomes" id="UP000237438"/>
    </source>
</evidence>
<dbReference type="AlphaFoldDB" id="A0A2S4Q0W0"/>
<reference evidence="2 3" key="1">
    <citation type="submission" date="2017-10" db="EMBL/GenBank/DDBJ databases">
        <title>Development of genomic resources for the powdery mildew, Erysiphe pulchra.</title>
        <authorList>
            <person name="Wadl P.A."/>
            <person name="Mack B.M."/>
            <person name="Moore G."/>
            <person name="Beltz S.B."/>
        </authorList>
    </citation>
    <scope>NUCLEOTIDE SEQUENCE [LARGE SCALE GENOMIC DNA]</scope>
    <source>
        <strain evidence="2">Cflorida</strain>
    </source>
</reference>
<feature type="region of interest" description="Disordered" evidence="1">
    <location>
        <begin position="210"/>
        <end position="231"/>
    </location>
</feature>
<dbReference type="STRING" id="225359.A0A2S4Q0W0"/>
<feature type="non-terminal residue" evidence="2">
    <location>
        <position position="408"/>
    </location>
</feature>
<dbReference type="Proteomes" id="UP000237438">
    <property type="component" value="Unassembled WGS sequence"/>
</dbReference>
<organism evidence="2 3">
    <name type="scientific">Erysiphe pulchra</name>
    <dbReference type="NCBI Taxonomy" id="225359"/>
    <lineage>
        <taxon>Eukaryota</taxon>
        <taxon>Fungi</taxon>
        <taxon>Dikarya</taxon>
        <taxon>Ascomycota</taxon>
        <taxon>Pezizomycotina</taxon>
        <taxon>Leotiomycetes</taxon>
        <taxon>Erysiphales</taxon>
        <taxon>Erysiphaceae</taxon>
        <taxon>Erysiphe</taxon>
    </lineage>
</organism>
<dbReference type="EMBL" id="PEDP01000055">
    <property type="protein sequence ID" value="POS87911.1"/>
    <property type="molecule type" value="Genomic_DNA"/>
</dbReference>
<gene>
    <name evidence="2" type="ORF">EPUL_000249</name>
</gene>
<keyword evidence="3" id="KW-1185">Reference proteome</keyword>
<accession>A0A2S4Q0W0</accession>
<dbReference type="OrthoDB" id="5404940at2759"/>
<name>A0A2S4Q0W0_9PEZI</name>
<evidence type="ECO:0000256" key="1">
    <source>
        <dbReference type="SAM" id="MobiDB-lite"/>
    </source>
</evidence>
<sequence>MGIQAPFLYDATSNSKGLHSPYRQFDSKSIYQTSPDPRAFKVGPRSVTVDPSDRTVVSDTLNINFLLCYEIGMYCADGISVLYIFSIAVSLYMARVYHKIAAMPPDMNPLEDNLTSRHKRNKSSIITTDITPNNHDLGMFGPKKGLKLKSPLVDRQTTGPFVESKLEASHSMQDYLPSSKDTCQYQLTGDSQHQMNYSELKRSLGITSNLQSTSDNVNKSNHESNLESNSWYNKDSLSRRHKYTRSVSPKKYPNHYAMLVQEKEFANEYQNFKSKTVSSSLFESSNRFSVSSTTSDSDCANNTDLSSIFSMDSVDIGDLSLGPSIKKTVLRPRVDSPRYGDLRSGRPPVKAVRNGMRQLSSGNDYMLGEWKSHNMVSLDDGKGKSKGENKGEDRLSGAVFQIILNLGH</sequence>
<evidence type="ECO:0000313" key="2">
    <source>
        <dbReference type="EMBL" id="POS87911.1"/>
    </source>
</evidence>
<proteinExistence type="predicted"/>
<feature type="compositionally biased region" description="Polar residues" evidence="1">
    <location>
        <begin position="210"/>
        <end position="219"/>
    </location>
</feature>
<comment type="caution">
    <text evidence="2">The sequence shown here is derived from an EMBL/GenBank/DDBJ whole genome shotgun (WGS) entry which is preliminary data.</text>
</comment>
<protein>
    <submittedName>
        <fullName evidence="2">Uncharacterized protein</fullName>
    </submittedName>
</protein>